<feature type="signal peptide" evidence="1">
    <location>
        <begin position="1"/>
        <end position="21"/>
    </location>
</feature>
<accession>A0A0F5JS92</accession>
<sequence length="392" mass="44529">MKHLKYYAFFFFVCLNCVCFAQNNPPGVVVSHISKETGKYIGSPGMCVLPDGSYLASHDEFGPKSSEFRSAQTRIFLSKDRGGSWIQIATIDGQFWSNLFVHNGIVYVMGPNKHHGNFNIRRSDDGGYTWTIPYHSKNGLILPGEYHTAPMPMVIHNGRIWRALEYATAPTTKWGQRYSAMMISAPVNSDLLNADNWSKTNYLMYDSTYLNGAFNAWLEGNAVVGPKGEMFDILRVDAPSREDEYAAIVKISKNGKKATFDPETGFIKLPGGSKKFTIRYDEKSQRYWMLSNYVKPEFRGKGNPAGVRNTQALCSSIDLQNWTVHKIVLEHPDVKYHGFQYVEWLFEGDDIIFLSRTAFDDETGGARNNHDANFLTFHRIKDFRKLSEVSID</sequence>
<dbReference type="Proteomes" id="UP000033035">
    <property type="component" value="Unassembled WGS sequence"/>
</dbReference>
<keyword evidence="3" id="KW-1185">Reference proteome</keyword>
<evidence type="ECO:0000313" key="2">
    <source>
        <dbReference type="EMBL" id="KKB60495.1"/>
    </source>
</evidence>
<name>A0A0F5JS92_9BACT</name>
<dbReference type="InterPro" id="IPR036278">
    <property type="entry name" value="Sialidase_sf"/>
</dbReference>
<dbReference type="STRING" id="1203610.HMPREF1536_00376"/>
<evidence type="ECO:0008006" key="4">
    <source>
        <dbReference type="Google" id="ProtNLM"/>
    </source>
</evidence>
<organism evidence="2 3">
    <name type="scientific">Parabacteroides gordonii MS-1 = DSM 23371</name>
    <dbReference type="NCBI Taxonomy" id="1203610"/>
    <lineage>
        <taxon>Bacteria</taxon>
        <taxon>Pseudomonadati</taxon>
        <taxon>Bacteroidota</taxon>
        <taxon>Bacteroidia</taxon>
        <taxon>Bacteroidales</taxon>
        <taxon>Tannerellaceae</taxon>
        <taxon>Parabacteroides</taxon>
    </lineage>
</organism>
<proteinExistence type="predicted"/>
<dbReference type="CDD" id="cd15482">
    <property type="entry name" value="Sialidase_non-viral"/>
    <property type="match status" value="1"/>
</dbReference>
<reference evidence="2 3" key="1">
    <citation type="submission" date="2013-04" db="EMBL/GenBank/DDBJ databases">
        <title>The Genome Sequence of Parabacteroides gordonii DSM 23371.</title>
        <authorList>
            <consortium name="The Broad Institute Genomics Platform"/>
            <person name="Earl A."/>
            <person name="Ward D."/>
            <person name="Feldgarden M."/>
            <person name="Gevers D."/>
            <person name="Martens E."/>
            <person name="Sakamoto M."/>
            <person name="Benno Y."/>
            <person name="Suzuki N."/>
            <person name="Matsunaga N."/>
            <person name="Koshihara K."/>
            <person name="Seki M."/>
            <person name="Komiya H."/>
            <person name="Walker B."/>
            <person name="Young S."/>
            <person name="Zeng Q."/>
            <person name="Gargeya S."/>
            <person name="Fitzgerald M."/>
            <person name="Haas B."/>
            <person name="Abouelleil A."/>
            <person name="Allen A.W."/>
            <person name="Alvarado L."/>
            <person name="Arachchi H.M."/>
            <person name="Berlin A.M."/>
            <person name="Chapman S.B."/>
            <person name="Gainer-Dewar J."/>
            <person name="Goldberg J."/>
            <person name="Griggs A."/>
            <person name="Gujja S."/>
            <person name="Hansen M."/>
            <person name="Howarth C."/>
            <person name="Imamovic A."/>
            <person name="Ireland A."/>
            <person name="Larimer J."/>
            <person name="McCowan C."/>
            <person name="Murphy C."/>
            <person name="Pearson M."/>
            <person name="Poon T.W."/>
            <person name="Priest M."/>
            <person name="Roberts A."/>
            <person name="Saif S."/>
            <person name="Shea T."/>
            <person name="Sisk P."/>
            <person name="Sykes S."/>
            <person name="Wortman J."/>
            <person name="Nusbaum C."/>
            <person name="Birren B."/>
        </authorList>
    </citation>
    <scope>NUCLEOTIDE SEQUENCE [LARGE SCALE GENOMIC DNA]</scope>
    <source>
        <strain evidence="2 3">MS-1</strain>
    </source>
</reference>
<dbReference type="HOGENOM" id="CLU_040888_1_0_10"/>
<gene>
    <name evidence="2" type="ORF">HMPREF1536_00376</name>
</gene>
<dbReference type="RefSeq" id="WP_028730439.1">
    <property type="nucleotide sequence ID" value="NZ_KE386766.1"/>
</dbReference>
<comment type="caution">
    <text evidence="2">The sequence shown here is derived from an EMBL/GenBank/DDBJ whole genome shotgun (WGS) entry which is preliminary data.</text>
</comment>
<dbReference type="PATRIC" id="fig|1203610.3.peg.395"/>
<evidence type="ECO:0000313" key="3">
    <source>
        <dbReference type="Proteomes" id="UP000033035"/>
    </source>
</evidence>
<dbReference type="SUPFAM" id="SSF50939">
    <property type="entry name" value="Sialidases"/>
    <property type="match status" value="1"/>
</dbReference>
<dbReference type="AlphaFoldDB" id="A0A0F5JS92"/>
<evidence type="ECO:0000256" key="1">
    <source>
        <dbReference type="SAM" id="SignalP"/>
    </source>
</evidence>
<dbReference type="EMBL" id="AQHW01000002">
    <property type="protein sequence ID" value="KKB60495.1"/>
    <property type="molecule type" value="Genomic_DNA"/>
</dbReference>
<keyword evidence="1" id="KW-0732">Signal</keyword>
<feature type="chain" id="PRO_5002490815" description="Glycosyl hydrolase" evidence="1">
    <location>
        <begin position="22"/>
        <end position="392"/>
    </location>
</feature>
<protein>
    <recommendedName>
        <fullName evidence="4">Glycosyl hydrolase</fullName>
    </recommendedName>
</protein>
<dbReference type="Gene3D" id="2.120.10.10">
    <property type="match status" value="1"/>
</dbReference>